<sequence>MTVLKGIRWVKQKLGKSWRKLTDIRLQNLTAQSNAKQQQLEQEQNNVSSHIDGNRSVQHISTTVTNNDNGGGRNKQKNSPRRSATASSTKSDTGEQSLAQHSKAKKKPNKNHTAVGRKPDNDGKNILIHRLGLVKTATVLGAVTAIVWGGHAYVKANLVDVVEVALDGEDIGIVQDKTVVEQFVAIKTAELQNTGADVHVDVEMPELSFKEEKAFVPQISEQEVFSRLSSSMTATPMGVQLLVDGKPMGILKDQATADHMLEAIKADITVNKKEPGKVQVLSASPSEPATQVEIQQVDFVQKVELKEIPIQPQDVIKPDELRKKLETGDVQPTKYTVQEGDCVSCIAKKLNVPKQAIYENNPWIADDMIKAGEELDLTVSQPALAVRSVEKVTETHELHFDTEYQQDPNTRVGTDQTIRQGQNGVKKVTIQVTKVNGMMVEETVQNEEIVQQPVSAIIRKGAKVVKGEGSGKFAWPVISSSISSTYGTRWGRMHKGIDLVSSNKNILAADNGKVIYAGNKQDGYGNCVIIDHLNGYKTLYGHLSKIDVVAGEIVEKGEKIGDMGSTGDSTGVHLHFEIQKNNTPENPSKYLNR</sequence>
<dbReference type="Pfam" id="PF01476">
    <property type="entry name" value="LysM"/>
    <property type="match status" value="1"/>
</dbReference>
<gene>
    <name evidence="5" type="ORF">CBW46_020385</name>
</gene>
<evidence type="ECO:0000256" key="1">
    <source>
        <dbReference type="ARBA" id="ARBA00022729"/>
    </source>
</evidence>
<dbReference type="OrthoDB" id="9805799at2"/>
<proteinExistence type="predicted"/>
<dbReference type="PANTHER" id="PTHR21666">
    <property type="entry name" value="PEPTIDASE-RELATED"/>
    <property type="match status" value="1"/>
</dbReference>
<evidence type="ECO:0000313" key="6">
    <source>
        <dbReference type="Proteomes" id="UP000214746"/>
    </source>
</evidence>
<dbReference type="InterPro" id="IPR016047">
    <property type="entry name" value="M23ase_b-sheet_dom"/>
</dbReference>
<comment type="caution">
    <text evidence="5">The sequence shown here is derived from an EMBL/GenBank/DDBJ whole genome shotgun (WGS) entry which is preliminary data.</text>
</comment>
<feature type="region of interest" description="Disordered" evidence="2">
    <location>
        <begin position="61"/>
        <end position="122"/>
    </location>
</feature>
<organism evidence="5 6">
    <name type="scientific">Paenibacillus xerothermodurans</name>
    <dbReference type="NCBI Taxonomy" id="1977292"/>
    <lineage>
        <taxon>Bacteria</taxon>
        <taxon>Bacillati</taxon>
        <taxon>Bacillota</taxon>
        <taxon>Bacilli</taxon>
        <taxon>Bacillales</taxon>
        <taxon>Paenibacillaceae</taxon>
        <taxon>Paenibacillus</taxon>
    </lineage>
</organism>
<dbReference type="InterPro" id="IPR011098">
    <property type="entry name" value="G5_dom"/>
</dbReference>
<dbReference type="SUPFAM" id="SSF54106">
    <property type="entry name" value="LysM domain"/>
    <property type="match status" value="1"/>
</dbReference>
<dbReference type="PROSITE" id="PS51782">
    <property type="entry name" value="LYSM"/>
    <property type="match status" value="1"/>
</dbReference>
<accession>A0A2W1NTS2</accession>
<reference evidence="5" key="1">
    <citation type="submission" date="2018-06" db="EMBL/GenBank/DDBJ databases">
        <title>Paenibacillus xerothermodurans sp. nov. an extremely dry heat resistant spore forming bacterium isolated from the soil of Cape Canaveral, Florida.</title>
        <authorList>
            <person name="Seuylemezian A."/>
            <person name="Kaur N."/>
            <person name="Patil P."/>
            <person name="Patil P."/>
            <person name="Mayilraj S."/>
            <person name="Vaishampayan P."/>
        </authorList>
    </citation>
    <scope>NUCLEOTIDE SEQUENCE [LARGE SCALE GENOMIC DNA]</scope>
    <source>
        <strain evidence="5">ATCC 27380</strain>
    </source>
</reference>
<dbReference type="Proteomes" id="UP000214746">
    <property type="component" value="Unassembled WGS sequence"/>
</dbReference>
<dbReference type="Gene3D" id="2.70.70.10">
    <property type="entry name" value="Glucose Permease (Domain IIA)"/>
    <property type="match status" value="1"/>
</dbReference>
<evidence type="ECO:0000256" key="2">
    <source>
        <dbReference type="SAM" id="MobiDB-lite"/>
    </source>
</evidence>
<dbReference type="Pfam" id="PF07501">
    <property type="entry name" value="G5"/>
    <property type="match status" value="1"/>
</dbReference>
<feature type="domain" description="G5" evidence="3">
    <location>
        <begin position="383"/>
        <end position="464"/>
    </location>
</feature>
<protein>
    <submittedName>
        <fullName evidence="5">LysM peptidoglycan-binding domain-containing protein</fullName>
    </submittedName>
</protein>
<evidence type="ECO:0000313" key="5">
    <source>
        <dbReference type="EMBL" id="PZE19062.1"/>
    </source>
</evidence>
<name>A0A2W1NTS2_PAEXE</name>
<evidence type="ECO:0000259" key="4">
    <source>
        <dbReference type="PROSITE" id="PS51782"/>
    </source>
</evidence>
<dbReference type="Gene3D" id="3.10.350.10">
    <property type="entry name" value="LysM domain"/>
    <property type="match status" value="1"/>
</dbReference>
<keyword evidence="1" id="KW-0732">Signal</keyword>
<dbReference type="AlphaFoldDB" id="A0A2W1NTS2"/>
<dbReference type="SMART" id="SM01208">
    <property type="entry name" value="G5"/>
    <property type="match status" value="1"/>
</dbReference>
<dbReference type="EMBL" id="NHRJ02000022">
    <property type="protein sequence ID" value="PZE19062.1"/>
    <property type="molecule type" value="Genomic_DNA"/>
</dbReference>
<evidence type="ECO:0000259" key="3">
    <source>
        <dbReference type="PROSITE" id="PS51109"/>
    </source>
</evidence>
<dbReference type="GO" id="GO:0004222">
    <property type="term" value="F:metalloendopeptidase activity"/>
    <property type="evidence" value="ECO:0007669"/>
    <property type="project" value="TreeGrafter"/>
</dbReference>
<feature type="domain" description="LysM" evidence="4">
    <location>
        <begin position="333"/>
        <end position="377"/>
    </location>
</feature>
<feature type="compositionally biased region" description="Polar residues" evidence="2">
    <location>
        <begin position="81"/>
        <end position="100"/>
    </location>
</feature>
<dbReference type="CDD" id="cd00118">
    <property type="entry name" value="LysM"/>
    <property type="match status" value="1"/>
</dbReference>
<dbReference type="Gene3D" id="2.20.230.10">
    <property type="entry name" value="Resuscitation-promoting factor rpfb"/>
    <property type="match status" value="1"/>
</dbReference>
<dbReference type="SMART" id="SM00257">
    <property type="entry name" value="LysM"/>
    <property type="match status" value="1"/>
</dbReference>
<dbReference type="InterPro" id="IPR011055">
    <property type="entry name" value="Dup_hybrid_motif"/>
</dbReference>
<dbReference type="Pfam" id="PF01551">
    <property type="entry name" value="Peptidase_M23"/>
    <property type="match status" value="1"/>
</dbReference>
<dbReference type="PROSITE" id="PS51109">
    <property type="entry name" value="G5"/>
    <property type="match status" value="1"/>
</dbReference>
<keyword evidence="6" id="KW-1185">Reference proteome</keyword>
<dbReference type="RefSeq" id="WP_089201797.1">
    <property type="nucleotide sequence ID" value="NZ_NHRJ02000022.1"/>
</dbReference>
<dbReference type="SUPFAM" id="SSF51261">
    <property type="entry name" value="Duplicated hybrid motif"/>
    <property type="match status" value="1"/>
</dbReference>
<dbReference type="InterPro" id="IPR018392">
    <property type="entry name" value="LysM"/>
</dbReference>
<dbReference type="InterPro" id="IPR050570">
    <property type="entry name" value="Cell_wall_metabolism_enzyme"/>
</dbReference>
<dbReference type="CDD" id="cd12797">
    <property type="entry name" value="M23_peptidase"/>
    <property type="match status" value="1"/>
</dbReference>
<dbReference type="InterPro" id="IPR036779">
    <property type="entry name" value="LysM_dom_sf"/>
</dbReference>
<feature type="region of interest" description="Disordered" evidence="2">
    <location>
        <begin position="35"/>
        <end position="54"/>
    </location>
</feature>
<dbReference type="PANTHER" id="PTHR21666:SF270">
    <property type="entry name" value="MUREIN HYDROLASE ACTIVATOR ENVC"/>
    <property type="match status" value="1"/>
</dbReference>